<protein>
    <submittedName>
        <fullName evidence="3">Uncharacterized protein</fullName>
    </submittedName>
</protein>
<gene>
    <name evidence="3" type="ORF">BINO364_LOCUS3409</name>
</gene>
<feature type="compositionally biased region" description="Basic residues" evidence="1">
    <location>
        <begin position="111"/>
        <end position="120"/>
    </location>
</feature>
<sequence>MNWLVGLLICLTSAGAARYGDYSGAKMPQYNVEYPENAPLSDDYKDHSPDAAQSLDYRYEEDSIQDKVASIEPEDDSWFKRKKEILKLSNGRMDLNTNNDLITKFKSNPRFQKHRSRTKQKMNSGNKKHNDYETQYDNDGEDVKIEYPKKILKNNKVEPEFDFRFTTQKVIRRKVRDRTISQERKEIDDSDDEENIKAKFDDENLEHRIDGRRRMKVEKDPLYVHKMKKFNLKDYAEDDEYYDMKRINRIKQKIPEVLRRTTVDASATETSSLRPVQDMLYRRVNNEFVTTEIVTEKVSTTEERTDRIKITVVSIGKEGNQTSNITHLSLAEKSRLSILRKSLKKESVRNVTWTTKPPVLMQVTPKMQTIVMVEPHNEIQMRAREIFEDSSERVAKAKKLMRHKLVSGARSIQDLTNNWDEIVCDYIDVSLLENRCACFDSNIIFISVLLICDCLLL</sequence>
<feature type="signal peptide" evidence="2">
    <location>
        <begin position="1"/>
        <end position="16"/>
    </location>
</feature>
<organism evidence="3 4">
    <name type="scientific">Brenthis ino</name>
    <name type="common">lesser marbled fritillary</name>
    <dbReference type="NCBI Taxonomy" id="405034"/>
    <lineage>
        <taxon>Eukaryota</taxon>
        <taxon>Metazoa</taxon>
        <taxon>Ecdysozoa</taxon>
        <taxon>Arthropoda</taxon>
        <taxon>Hexapoda</taxon>
        <taxon>Insecta</taxon>
        <taxon>Pterygota</taxon>
        <taxon>Neoptera</taxon>
        <taxon>Endopterygota</taxon>
        <taxon>Lepidoptera</taxon>
        <taxon>Glossata</taxon>
        <taxon>Ditrysia</taxon>
        <taxon>Papilionoidea</taxon>
        <taxon>Nymphalidae</taxon>
        <taxon>Heliconiinae</taxon>
        <taxon>Argynnini</taxon>
        <taxon>Brenthis</taxon>
    </lineage>
</organism>
<evidence type="ECO:0000256" key="1">
    <source>
        <dbReference type="SAM" id="MobiDB-lite"/>
    </source>
</evidence>
<dbReference type="Proteomes" id="UP000838878">
    <property type="component" value="Chromosome 11"/>
</dbReference>
<evidence type="ECO:0000256" key="2">
    <source>
        <dbReference type="SAM" id="SignalP"/>
    </source>
</evidence>
<proteinExistence type="predicted"/>
<accession>A0A8J9Y7X4</accession>
<keyword evidence="2" id="KW-0732">Signal</keyword>
<feature type="non-terminal residue" evidence="3">
    <location>
        <position position="457"/>
    </location>
</feature>
<evidence type="ECO:0000313" key="3">
    <source>
        <dbReference type="EMBL" id="CAH0716701.1"/>
    </source>
</evidence>
<keyword evidence="4" id="KW-1185">Reference proteome</keyword>
<reference evidence="3" key="1">
    <citation type="submission" date="2021-12" db="EMBL/GenBank/DDBJ databases">
        <authorList>
            <person name="Martin H S."/>
        </authorList>
    </citation>
    <scope>NUCLEOTIDE SEQUENCE</scope>
</reference>
<dbReference type="OrthoDB" id="6908801at2759"/>
<feature type="chain" id="PRO_5035432720" evidence="2">
    <location>
        <begin position="17"/>
        <end position="457"/>
    </location>
</feature>
<dbReference type="EMBL" id="OV170231">
    <property type="protein sequence ID" value="CAH0716701.1"/>
    <property type="molecule type" value="Genomic_DNA"/>
</dbReference>
<dbReference type="AlphaFoldDB" id="A0A8J9Y7X4"/>
<feature type="region of interest" description="Disordered" evidence="1">
    <location>
        <begin position="110"/>
        <end position="136"/>
    </location>
</feature>
<name>A0A8J9Y7X4_9NEOP</name>
<evidence type="ECO:0000313" key="4">
    <source>
        <dbReference type="Proteomes" id="UP000838878"/>
    </source>
</evidence>